<evidence type="ECO:0000256" key="3">
    <source>
        <dbReference type="ARBA" id="ARBA00022771"/>
    </source>
</evidence>
<dbReference type="InterPro" id="IPR028159">
    <property type="entry name" value="RPA_interact_C_dom"/>
</dbReference>
<dbReference type="GO" id="GO:0008270">
    <property type="term" value="F:zinc ion binding"/>
    <property type="evidence" value="ECO:0007669"/>
    <property type="project" value="UniProtKB-KW"/>
</dbReference>
<accession>A0ABD2ZFT3</accession>
<feature type="domain" description="RPA-interacting protein central" evidence="7">
    <location>
        <begin position="73"/>
        <end position="164"/>
    </location>
</feature>
<protein>
    <recommendedName>
        <fullName evidence="11">RPA-interacting protein</fullName>
    </recommendedName>
</protein>
<name>A0ABD2ZFT3_9GENT</name>
<dbReference type="AlphaFoldDB" id="A0ABD2ZFT3"/>
<feature type="domain" description="RPA-interacting protein C-terminal" evidence="8">
    <location>
        <begin position="180"/>
        <end position="261"/>
    </location>
</feature>
<dbReference type="InterPro" id="IPR028156">
    <property type="entry name" value="RIP"/>
</dbReference>
<dbReference type="GO" id="GO:0005634">
    <property type="term" value="C:nucleus"/>
    <property type="evidence" value="ECO:0007669"/>
    <property type="project" value="UniProtKB-SubCell"/>
</dbReference>
<keyword evidence="10" id="KW-1185">Reference proteome</keyword>
<evidence type="ECO:0000259" key="8">
    <source>
        <dbReference type="Pfam" id="PF14768"/>
    </source>
</evidence>
<evidence type="ECO:0000259" key="7">
    <source>
        <dbReference type="Pfam" id="PF14767"/>
    </source>
</evidence>
<reference evidence="9 10" key="1">
    <citation type="submission" date="2024-11" db="EMBL/GenBank/DDBJ databases">
        <title>A near-complete genome assembly of Cinchona calisaya.</title>
        <authorList>
            <person name="Lian D.C."/>
            <person name="Zhao X.W."/>
            <person name="Wei L."/>
        </authorList>
    </citation>
    <scope>NUCLEOTIDE SEQUENCE [LARGE SCALE GENOMIC DNA]</scope>
    <source>
        <tissue evidence="9">Nenye</tissue>
    </source>
</reference>
<dbReference type="Pfam" id="PF14767">
    <property type="entry name" value="RPA_interact_M"/>
    <property type="match status" value="1"/>
</dbReference>
<dbReference type="InterPro" id="IPR028158">
    <property type="entry name" value="RPA_interact_N_dom"/>
</dbReference>
<evidence type="ECO:0000256" key="1">
    <source>
        <dbReference type="ARBA" id="ARBA00004123"/>
    </source>
</evidence>
<evidence type="ECO:0008006" key="11">
    <source>
        <dbReference type="Google" id="ProtNLM"/>
    </source>
</evidence>
<dbReference type="PANTHER" id="PTHR31742">
    <property type="entry name" value="RPA-INTERACTING PROTEIN RPAIN"/>
    <property type="match status" value="1"/>
</dbReference>
<evidence type="ECO:0000313" key="10">
    <source>
        <dbReference type="Proteomes" id="UP001630127"/>
    </source>
</evidence>
<keyword evidence="5" id="KW-0539">Nucleus</keyword>
<proteinExistence type="predicted"/>
<keyword evidence="3" id="KW-0863">Zinc-finger</keyword>
<dbReference type="Pfam" id="PF14768">
    <property type="entry name" value="RPA_interact_C"/>
    <property type="match status" value="1"/>
</dbReference>
<evidence type="ECO:0000259" key="6">
    <source>
        <dbReference type="Pfam" id="PF14766"/>
    </source>
</evidence>
<dbReference type="EMBL" id="JBJUIK010000009">
    <property type="protein sequence ID" value="KAL3517914.1"/>
    <property type="molecule type" value="Genomic_DNA"/>
</dbReference>
<dbReference type="PANTHER" id="PTHR31742:SF1">
    <property type="entry name" value="RPA-INTERACTING PROTEIN"/>
    <property type="match status" value="1"/>
</dbReference>
<evidence type="ECO:0000256" key="5">
    <source>
        <dbReference type="ARBA" id="ARBA00023242"/>
    </source>
</evidence>
<feature type="domain" description="RPA-interacting protein N-terminal" evidence="6">
    <location>
        <begin position="24"/>
        <end position="56"/>
    </location>
</feature>
<dbReference type="Pfam" id="PF14766">
    <property type="entry name" value="RPA_interact_N"/>
    <property type="match status" value="1"/>
</dbReference>
<evidence type="ECO:0000256" key="2">
    <source>
        <dbReference type="ARBA" id="ARBA00022723"/>
    </source>
</evidence>
<sequence length="263" mass="30867">MVGEKEEDQRRPPISRTSLKSHISFNNYPKWKDQLRENCFKRVREDRARLLWKLRLSDLKDQSIQHQDIIKSSFQSIVSDELKSIKDCSLDIDIGDPTLASVDDDAIWEYDGLHTAYRGDCEEILLEMQRIFYEDLRMEESKQESEVLIRNWDDDEDAYLSRAVYEHMKLNSEQVEKEVWCPICKQGELRENSCCICCTLCELKLDRGDEVNLELLRIQLAEAHAEHLDRGCRLKPEFCTETRFGLTALYVKCKGCSTFEIVI</sequence>
<evidence type="ECO:0000256" key="4">
    <source>
        <dbReference type="ARBA" id="ARBA00022833"/>
    </source>
</evidence>
<keyword evidence="4" id="KW-0862">Zinc</keyword>
<gene>
    <name evidence="9" type="ORF">ACH5RR_020503</name>
</gene>
<dbReference type="Proteomes" id="UP001630127">
    <property type="component" value="Unassembled WGS sequence"/>
</dbReference>
<comment type="caution">
    <text evidence="9">The sequence shown here is derived from an EMBL/GenBank/DDBJ whole genome shotgun (WGS) entry which is preliminary data.</text>
</comment>
<evidence type="ECO:0000313" key="9">
    <source>
        <dbReference type="EMBL" id="KAL3517914.1"/>
    </source>
</evidence>
<organism evidence="9 10">
    <name type="scientific">Cinchona calisaya</name>
    <dbReference type="NCBI Taxonomy" id="153742"/>
    <lineage>
        <taxon>Eukaryota</taxon>
        <taxon>Viridiplantae</taxon>
        <taxon>Streptophyta</taxon>
        <taxon>Embryophyta</taxon>
        <taxon>Tracheophyta</taxon>
        <taxon>Spermatophyta</taxon>
        <taxon>Magnoliopsida</taxon>
        <taxon>eudicotyledons</taxon>
        <taxon>Gunneridae</taxon>
        <taxon>Pentapetalae</taxon>
        <taxon>asterids</taxon>
        <taxon>lamiids</taxon>
        <taxon>Gentianales</taxon>
        <taxon>Rubiaceae</taxon>
        <taxon>Cinchonoideae</taxon>
        <taxon>Cinchoneae</taxon>
        <taxon>Cinchona</taxon>
    </lineage>
</organism>
<keyword evidence="2" id="KW-0479">Metal-binding</keyword>
<dbReference type="InterPro" id="IPR028155">
    <property type="entry name" value="RPA_interact_central"/>
</dbReference>
<comment type="subcellular location">
    <subcellularLocation>
        <location evidence="1">Nucleus</location>
    </subcellularLocation>
</comment>